<keyword evidence="3" id="KW-1185">Reference proteome</keyword>
<reference evidence="2 3" key="1">
    <citation type="submission" date="2019-05" db="EMBL/GenBank/DDBJ databases">
        <title>Mikania micrantha, genome provides insights into the molecular mechanism of rapid growth.</title>
        <authorList>
            <person name="Liu B."/>
        </authorList>
    </citation>
    <scope>NUCLEOTIDE SEQUENCE [LARGE SCALE GENOMIC DNA]</scope>
    <source>
        <strain evidence="2">NLD-2019</strain>
        <tissue evidence="2">Leaf</tissue>
    </source>
</reference>
<organism evidence="2 3">
    <name type="scientific">Mikania micrantha</name>
    <name type="common">bitter vine</name>
    <dbReference type="NCBI Taxonomy" id="192012"/>
    <lineage>
        <taxon>Eukaryota</taxon>
        <taxon>Viridiplantae</taxon>
        <taxon>Streptophyta</taxon>
        <taxon>Embryophyta</taxon>
        <taxon>Tracheophyta</taxon>
        <taxon>Spermatophyta</taxon>
        <taxon>Magnoliopsida</taxon>
        <taxon>eudicotyledons</taxon>
        <taxon>Gunneridae</taxon>
        <taxon>Pentapetalae</taxon>
        <taxon>asterids</taxon>
        <taxon>campanulids</taxon>
        <taxon>Asterales</taxon>
        <taxon>Asteraceae</taxon>
        <taxon>Asteroideae</taxon>
        <taxon>Heliantheae alliance</taxon>
        <taxon>Eupatorieae</taxon>
        <taxon>Mikania</taxon>
    </lineage>
</organism>
<accession>A0A5N6PU79</accession>
<evidence type="ECO:0000256" key="1">
    <source>
        <dbReference type="SAM" id="Phobius"/>
    </source>
</evidence>
<keyword evidence="1" id="KW-0812">Transmembrane</keyword>
<keyword evidence="1" id="KW-1133">Transmembrane helix</keyword>
<comment type="caution">
    <text evidence="2">The sequence shown here is derived from an EMBL/GenBank/DDBJ whole genome shotgun (WGS) entry which is preliminary data.</text>
</comment>
<gene>
    <name evidence="2" type="ORF">E3N88_07633</name>
</gene>
<proteinExistence type="predicted"/>
<evidence type="ECO:0000313" key="2">
    <source>
        <dbReference type="EMBL" id="KAD6796737.1"/>
    </source>
</evidence>
<evidence type="ECO:0000313" key="3">
    <source>
        <dbReference type="Proteomes" id="UP000326396"/>
    </source>
</evidence>
<dbReference type="AlphaFoldDB" id="A0A5N6PU79"/>
<dbReference type="EMBL" id="SZYD01000003">
    <property type="protein sequence ID" value="KAD6796737.1"/>
    <property type="molecule type" value="Genomic_DNA"/>
</dbReference>
<protein>
    <submittedName>
        <fullName evidence="2">Uncharacterized protein</fullName>
    </submittedName>
</protein>
<sequence length="370" mass="40511">MGSSGLGQARDGFVLHFFCWGWAGSGCFGLFLVSWNDRFTSEHKIKRWTKEMAAGSGYTGYSLYNNLQNGYVDFSWVKLLLLSVGLNGPNSRHNGGRLCHVMFMGLTELIERLTTCTVGARGGSGAGGWPNHWLCPANCLVGMLQWPGGSNGAAQCRITLLAQGWEHASSSEGITNLKEEKDDGIELYSKRARWLDIWPIWRFAVAVNGNLLLVKVPRGAADRRRLMGVDCDVADAFLPMCSMGCGFDLLDLGGGHAACELEARGCSRVYLLLRIKVSYGPPVSPMALSNCTHVPSWPFHVPSSWASLVHNCCRLGRMFWSGKGVDKGAIGIANIRGRQLWVNILAHIDNTLHGIRSEIILGVNTWLAIL</sequence>
<name>A0A5N6PU79_9ASTR</name>
<keyword evidence="1" id="KW-0472">Membrane</keyword>
<feature type="transmembrane region" description="Helical" evidence="1">
    <location>
        <begin position="12"/>
        <end position="35"/>
    </location>
</feature>
<dbReference type="Proteomes" id="UP000326396">
    <property type="component" value="Linkage Group LG11"/>
</dbReference>